<gene>
    <name evidence="1" type="ORF">Scep_028231</name>
</gene>
<dbReference type="EMBL" id="JBBNAG010000012">
    <property type="protein sequence ID" value="KAK9089149.1"/>
    <property type="molecule type" value="Genomic_DNA"/>
</dbReference>
<reference evidence="1 2" key="1">
    <citation type="submission" date="2024-01" db="EMBL/GenBank/DDBJ databases">
        <title>Genome assemblies of Stephania.</title>
        <authorList>
            <person name="Yang L."/>
        </authorList>
    </citation>
    <scope>NUCLEOTIDE SEQUENCE [LARGE SCALE GENOMIC DNA]</scope>
    <source>
        <strain evidence="1">JXDWG</strain>
        <tissue evidence="1">Leaf</tissue>
    </source>
</reference>
<evidence type="ECO:0000313" key="2">
    <source>
        <dbReference type="Proteomes" id="UP001419268"/>
    </source>
</evidence>
<dbReference type="AlphaFoldDB" id="A0AAP0E9J2"/>
<proteinExistence type="predicted"/>
<name>A0AAP0E9J2_9MAGN</name>
<sequence>MKYIRVTSLFNTKYNDTLHHRRSSSSKSFLVTIVSIFLSRWVALMILRDPQIFHVQAFAFVLLQIVDS</sequence>
<comment type="caution">
    <text evidence="1">The sequence shown here is derived from an EMBL/GenBank/DDBJ whole genome shotgun (WGS) entry which is preliminary data.</text>
</comment>
<keyword evidence="2" id="KW-1185">Reference proteome</keyword>
<protein>
    <submittedName>
        <fullName evidence="1">Uncharacterized protein</fullName>
    </submittedName>
</protein>
<organism evidence="1 2">
    <name type="scientific">Stephania cephalantha</name>
    <dbReference type="NCBI Taxonomy" id="152367"/>
    <lineage>
        <taxon>Eukaryota</taxon>
        <taxon>Viridiplantae</taxon>
        <taxon>Streptophyta</taxon>
        <taxon>Embryophyta</taxon>
        <taxon>Tracheophyta</taxon>
        <taxon>Spermatophyta</taxon>
        <taxon>Magnoliopsida</taxon>
        <taxon>Ranunculales</taxon>
        <taxon>Menispermaceae</taxon>
        <taxon>Menispermoideae</taxon>
        <taxon>Cissampelideae</taxon>
        <taxon>Stephania</taxon>
    </lineage>
</organism>
<evidence type="ECO:0000313" key="1">
    <source>
        <dbReference type="EMBL" id="KAK9089149.1"/>
    </source>
</evidence>
<dbReference type="Proteomes" id="UP001419268">
    <property type="component" value="Unassembled WGS sequence"/>
</dbReference>
<accession>A0AAP0E9J2</accession>